<gene>
    <name evidence="2" type="ORF">A946_09595</name>
    <name evidence="3" type="ORF">kam1_280</name>
</gene>
<accession>A0A0C1UNI7</accession>
<proteinExistence type="predicted"/>
<dbReference type="Proteomes" id="UP000031594">
    <property type="component" value="Unassembled WGS sequence"/>
</dbReference>
<evidence type="ECO:0000313" key="2">
    <source>
        <dbReference type="EMBL" id="KIE58134.1"/>
    </source>
</evidence>
<dbReference type="EMBL" id="CP037899">
    <property type="protein sequence ID" value="QDQ41535.1"/>
    <property type="molecule type" value="Genomic_DNA"/>
</dbReference>
<keyword evidence="1" id="KW-0812">Transmembrane</keyword>
<dbReference type="AlphaFoldDB" id="A0A0C1UNI7"/>
<dbReference type="STRING" id="1202785.A946_09595"/>
<feature type="transmembrane region" description="Helical" evidence="1">
    <location>
        <begin position="7"/>
        <end position="29"/>
    </location>
</feature>
<sequence>MLKFIRYPFFLISFYFPFLGVLILSAHLLTTNEPCSYPTCSSRWIHGKITDSSFLLSQLGLCPIETDRFIGWIEGIHKGIGHSVDFADDTLVIREKKEANPKTLKIHSTYPFIEAWVLCQIEDIGNMVAAVRSRNANGDDIRVEVFDLENGKLIKTESSQELAFGTKAWEQLLREDVDFLPFCIRHEKSTEKDDPVRVETKYNTKTTRITIIMQSGQKTILEYPGKCLEAKVARNGTVGWIRTLKETDRSFVEIYREGNIISRIFGKYQKLKNWYFEKEGRGIVLCSFAEEIPPYYERYDLNSLRKTDSDEESLDQWTELKPWAKPLDAIGKNIFLPSFSYSEAFE</sequence>
<keyword evidence="4" id="KW-1185">Reference proteome</keyword>
<dbReference type="KEGG" id="mkc:kam1_280"/>
<dbReference type="Proteomes" id="UP000315925">
    <property type="component" value="Chromosome"/>
</dbReference>
<organism evidence="3 5">
    <name type="scientific">Methylacidiphilum kamchatkense Kam1</name>
    <dbReference type="NCBI Taxonomy" id="1202785"/>
    <lineage>
        <taxon>Bacteria</taxon>
        <taxon>Pseudomonadati</taxon>
        <taxon>Verrucomicrobiota</taxon>
        <taxon>Methylacidiphilae</taxon>
        <taxon>Methylacidiphilales</taxon>
        <taxon>Methylacidiphilaceae</taxon>
        <taxon>Methylacidiphilum (ex Ratnadevi et al. 2023)</taxon>
    </lineage>
</organism>
<evidence type="ECO:0000313" key="3">
    <source>
        <dbReference type="EMBL" id="QDQ41535.1"/>
    </source>
</evidence>
<reference evidence="3" key="2">
    <citation type="journal article" date="2019" name="BMC Genomics">
        <title>Complete genome sequence analysis of the thermoacidophilic verrucomicrobial methanotroph 'Candidatus Methylacidiphilum kamchatkense' strain Kam1 and comparison with its closest relatives.</title>
        <authorList>
            <person name="Kruse T."/>
            <person name="Ratnadevi C.M."/>
            <person name="Erikstad H.A."/>
            <person name="Birkeland N.K."/>
        </authorList>
    </citation>
    <scope>NUCLEOTIDE SEQUENCE</scope>
    <source>
        <strain evidence="3">Kam1</strain>
    </source>
</reference>
<evidence type="ECO:0000313" key="5">
    <source>
        <dbReference type="Proteomes" id="UP000315925"/>
    </source>
</evidence>
<dbReference type="OrthoDB" id="198851at2"/>
<evidence type="ECO:0000256" key="1">
    <source>
        <dbReference type="SAM" id="Phobius"/>
    </source>
</evidence>
<dbReference type="EMBL" id="JQNX01000007">
    <property type="protein sequence ID" value="KIE58134.1"/>
    <property type="molecule type" value="Genomic_DNA"/>
</dbReference>
<protein>
    <submittedName>
        <fullName evidence="3">Uncharacterized protein</fullName>
    </submittedName>
</protein>
<dbReference type="RefSeq" id="WP_039721985.1">
    <property type="nucleotide sequence ID" value="NZ_CP037899.1"/>
</dbReference>
<name>A0A0C1UNI7_9BACT</name>
<evidence type="ECO:0000313" key="4">
    <source>
        <dbReference type="Proteomes" id="UP000031594"/>
    </source>
</evidence>
<reference evidence="5" key="3">
    <citation type="submission" date="2019-03" db="EMBL/GenBank/DDBJ databases">
        <title>Complete genome of Methylacidiphilum kamchatkense Kam1.</title>
        <authorList>
            <person name="Kruse T."/>
            <person name="Murarilal Ratnadevi C."/>
            <person name="Erikstad H.-A."/>
            <person name="Birkeland N.-K."/>
        </authorList>
    </citation>
    <scope>NUCLEOTIDE SEQUENCE [LARGE SCALE GENOMIC DNA]</scope>
    <source>
        <strain evidence="5">kam1</strain>
    </source>
</reference>
<reference evidence="2 4" key="1">
    <citation type="submission" date="2014-08" db="EMBL/GenBank/DDBJ databases">
        <title>Methylacidiphilum kamchatkense strain Kam1 draft genome sequence.</title>
        <authorList>
            <person name="Birkeland N.-K."/>
            <person name="Erikstad H.A."/>
        </authorList>
    </citation>
    <scope>NUCLEOTIDE SEQUENCE [LARGE SCALE GENOMIC DNA]</scope>
    <source>
        <strain evidence="2 4">Kam1</strain>
    </source>
</reference>
<keyword evidence="1" id="KW-1133">Transmembrane helix</keyword>
<keyword evidence="1" id="KW-0472">Membrane</keyword>